<sequence length="465" mass="48296">MSELRLVPAALVCWGCCLLILYFREPWLSVIVVSVAMVLAIAWRAFGQAMVVGVLGAAVTAVSSMRVHTVDTHVASRVYFGQVAGEAIATTAGGWLVPMKIPGLPGEMPVIVSEKPPEIGTHVVAGLHKTEGERVGLYPHLLKGESLNVVSPAAGIAEWANEVKETFRESVVAAVGPKSEGLLPGMVLGDTGLQDASEKQLYIDAGLSHLSAVSGSNVTLITVTAVLLCRAITFGPRLQMGAAACALAGFVLLVGLEPSVLRASVTGVVGLIAVLGSAQTQPIHALCLAVIGLLLWDSSLAASYGFALSVAATAGIVTLFPLIYRGLANRWLPDVANRALAVAVAADVVTLPLIALMAGRVPTVSVLANVLVAPAVAPVTIFGLIAAGLSLLPGGLEWPLLKLAEPFTWWIHTVAARLTQLSFSSAETGVGGALLAGMWIVWFFHTRRVPHLAVGIAALAIASIW</sequence>
<organism evidence="8 9">
    <name type="scientific">Corynebacterium epidermidicanis</name>
    <dbReference type="NCBI Taxonomy" id="1050174"/>
    <lineage>
        <taxon>Bacteria</taxon>
        <taxon>Bacillati</taxon>
        <taxon>Actinomycetota</taxon>
        <taxon>Actinomycetes</taxon>
        <taxon>Mycobacteriales</taxon>
        <taxon>Corynebacteriaceae</taxon>
        <taxon>Corynebacterium</taxon>
    </lineage>
</organism>
<keyword evidence="2" id="KW-1003">Cell membrane</keyword>
<protein>
    <submittedName>
        <fullName evidence="8">ComEC/Rec2-related protein</fullName>
    </submittedName>
</protein>
<feature type="transmembrane region" description="Helical" evidence="6">
    <location>
        <begin position="6"/>
        <end position="23"/>
    </location>
</feature>
<feature type="transmembrane region" description="Helical" evidence="6">
    <location>
        <begin position="268"/>
        <end position="296"/>
    </location>
</feature>
<dbReference type="PANTHER" id="PTHR30619:SF7">
    <property type="entry name" value="BETA-LACTAMASE DOMAIN PROTEIN"/>
    <property type="match status" value="1"/>
</dbReference>
<dbReference type="PATRIC" id="fig|1050174.4.peg.1941"/>
<feature type="transmembrane region" description="Helical" evidence="6">
    <location>
        <begin position="302"/>
        <end position="327"/>
    </location>
</feature>
<dbReference type="Proteomes" id="UP000035368">
    <property type="component" value="Chromosome"/>
</dbReference>
<evidence type="ECO:0000313" key="9">
    <source>
        <dbReference type="Proteomes" id="UP000035368"/>
    </source>
</evidence>
<dbReference type="GO" id="GO:0005886">
    <property type="term" value="C:plasma membrane"/>
    <property type="evidence" value="ECO:0007669"/>
    <property type="project" value="UniProtKB-SubCell"/>
</dbReference>
<dbReference type="Pfam" id="PF03772">
    <property type="entry name" value="Competence"/>
    <property type="match status" value="1"/>
</dbReference>
<evidence type="ECO:0000256" key="2">
    <source>
        <dbReference type="ARBA" id="ARBA00022475"/>
    </source>
</evidence>
<feature type="transmembrane region" description="Helical" evidence="6">
    <location>
        <begin position="339"/>
        <end position="359"/>
    </location>
</feature>
<feature type="transmembrane region" description="Helical" evidence="6">
    <location>
        <begin position="30"/>
        <end position="59"/>
    </location>
</feature>
<dbReference type="EMBL" id="CP011541">
    <property type="protein sequence ID" value="AKK03766.1"/>
    <property type="molecule type" value="Genomic_DNA"/>
</dbReference>
<dbReference type="NCBIfam" id="TIGR00360">
    <property type="entry name" value="ComEC_N-term"/>
    <property type="match status" value="1"/>
</dbReference>
<dbReference type="RefSeq" id="WP_052843490.1">
    <property type="nucleotide sequence ID" value="NZ_CP011541.1"/>
</dbReference>
<evidence type="ECO:0000256" key="4">
    <source>
        <dbReference type="ARBA" id="ARBA00022989"/>
    </source>
</evidence>
<comment type="subcellular location">
    <subcellularLocation>
        <location evidence="1">Cell membrane</location>
        <topology evidence="1">Multi-pass membrane protein</topology>
    </subcellularLocation>
</comment>
<feature type="domain" description="ComEC/Rec2-related protein" evidence="7">
    <location>
        <begin position="186"/>
        <end position="443"/>
    </location>
</feature>
<dbReference type="InterPro" id="IPR052159">
    <property type="entry name" value="Competence_DNA_uptake"/>
</dbReference>
<keyword evidence="4 6" id="KW-1133">Transmembrane helix</keyword>
<evidence type="ECO:0000256" key="5">
    <source>
        <dbReference type="ARBA" id="ARBA00023136"/>
    </source>
</evidence>
<evidence type="ECO:0000256" key="1">
    <source>
        <dbReference type="ARBA" id="ARBA00004651"/>
    </source>
</evidence>
<proteinExistence type="predicted"/>
<evidence type="ECO:0000259" key="7">
    <source>
        <dbReference type="Pfam" id="PF03772"/>
    </source>
</evidence>
<dbReference type="OrthoDB" id="7177610at2"/>
<dbReference type="AlphaFoldDB" id="A0A0G3GRD5"/>
<evidence type="ECO:0000256" key="3">
    <source>
        <dbReference type="ARBA" id="ARBA00022692"/>
    </source>
</evidence>
<dbReference type="PANTHER" id="PTHR30619">
    <property type="entry name" value="DNA INTERNALIZATION/COMPETENCE PROTEIN COMEC/REC2"/>
    <property type="match status" value="1"/>
</dbReference>
<feature type="transmembrane region" description="Helical" evidence="6">
    <location>
        <begin position="371"/>
        <end position="392"/>
    </location>
</feature>
<evidence type="ECO:0000313" key="8">
    <source>
        <dbReference type="EMBL" id="AKK03766.1"/>
    </source>
</evidence>
<dbReference type="InterPro" id="IPR004477">
    <property type="entry name" value="ComEC_N"/>
</dbReference>
<keyword evidence="5 6" id="KW-0472">Membrane</keyword>
<feature type="transmembrane region" description="Helical" evidence="6">
    <location>
        <begin position="238"/>
        <end position="256"/>
    </location>
</feature>
<dbReference type="KEGG" id="cei:CEPID_09605"/>
<keyword evidence="9" id="KW-1185">Reference proteome</keyword>
<evidence type="ECO:0000256" key="6">
    <source>
        <dbReference type="SAM" id="Phobius"/>
    </source>
</evidence>
<reference evidence="8 9" key="1">
    <citation type="submission" date="2015-05" db="EMBL/GenBank/DDBJ databases">
        <title>Complete genome sequence of Corynebacterium epidermidicanis DSM 45586, isolated from the skin of a dog suffering from pruritus.</title>
        <authorList>
            <person name="Ruckert C."/>
            <person name="Albersmeier A."/>
            <person name="Winkler A."/>
            <person name="Tauch A."/>
        </authorList>
    </citation>
    <scope>NUCLEOTIDE SEQUENCE [LARGE SCALE GENOMIC DNA]</scope>
    <source>
        <strain evidence="8 9">DSM 45586</strain>
    </source>
</reference>
<accession>A0A0G3GRD5</accession>
<dbReference type="STRING" id="1050174.CEPID_09605"/>
<keyword evidence="3 6" id="KW-0812">Transmembrane</keyword>
<name>A0A0G3GRD5_9CORY</name>
<gene>
    <name evidence="8" type="ORF">CEPID_09605</name>
</gene>